<dbReference type="EMBL" id="BAAADE010000013">
    <property type="protein sequence ID" value="GAA0614400.1"/>
    <property type="molecule type" value="Genomic_DNA"/>
</dbReference>
<evidence type="ECO:0000313" key="2">
    <source>
        <dbReference type="Proteomes" id="UP001424441"/>
    </source>
</evidence>
<keyword evidence="2" id="KW-1185">Reference proteome</keyword>
<proteinExistence type="predicted"/>
<comment type="caution">
    <text evidence="1">The sequence shown here is derived from an EMBL/GenBank/DDBJ whole genome shotgun (WGS) entry which is preliminary data.</text>
</comment>
<organism evidence="1 2">
    <name type="scientific">Paenochrobactrum glaciei</name>
    <dbReference type="NCBI Taxonomy" id="486407"/>
    <lineage>
        <taxon>Bacteria</taxon>
        <taxon>Pseudomonadati</taxon>
        <taxon>Pseudomonadota</taxon>
        <taxon>Alphaproteobacteria</taxon>
        <taxon>Hyphomicrobiales</taxon>
        <taxon>Brucellaceae</taxon>
        <taxon>Paenochrobactrum</taxon>
    </lineage>
</organism>
<gene>
    <name evidence="1" type="ORF">GCM10008943_32000</name>
</gene>
<dbReference type="Proteomes" id="UP001424441">
    <property type="component" value="Unassembled WGS sequence"/>
</dbReference>
<name>A0ABP3RUD4_9HYPH</name>
<protein>
    <submittedName>
        <fullName evidence="1">Uncharacterized protein</fullName>
    </submittedName>
</protein>
<reference evidence="2" key="1">
    <citation type="journal article" date="2019" name="Int. J. Syst. Evol. Microbiol.">
        <title>The Global Catalogue of Microorganisms (GCM) 10K type strain sequencing project: providing services to taxonomists for standard genome sequencing and annotation.</title>
        <authorList>
            <consortium name="The Broad Institute Genomics Platform"/>
            <consortium name="The Broad Institute Genome Sequencing Center for Infectious Disease"/>
            <person name="Wu L."/>
            <person name="Ma J."/>
        </authorList>
    </citation>
    <scope>NUCLEOTIDE SEQUENCE [LARGE SCALE GENOMIC DNA]</scope>
    <source>
        <strain evidence="2">JCM 15115</strain>
    </source>
</reference>
<sequence length="51" mass="5805">MDDLKVRPDEYDHIGEGRYRTISDALIFRNRVSFEAFAKPAEGTTLLFGAD</sequence>
<evidence type="ECO:0000313" key="1">
    <source>
        <dbReference type="EMBL" id="GAA0614400.1"/>
    </source>
</evidence>
<accession>A0ABP3RUD4</accession>